<feature type="compositionally biased region" description="Basic and acidic residues" evidence="1">
    <location>
        <begin position="20"/>
        <end position="29"/>
    </location>
</feature>
<dbReference type="EMBL" id="ASPP01004806">
    <property type="protein sequence ID" value="ETO31630.1"/>
    <property type="molecule type" value="Genomic_DNA"/>
</dbReference>
<keyword evidence="3" id="KW-1185">Reference proteome</keyword>
<protein>
    <submittedName>
        <fullName evidence="2">Uncharacterized protein</fullName>
    </submittedName>
</protein>
<accession>X6NZ95</accession>
<evidence type="ECO:0000256" key="1">
    <source>
        <dbReference type="SAM" id="MobiDB-lite"/>
    </source>
</evidence>
<sequence length="567" mass="66147">MLPLQKYKTRRATVEQIRKLSERLNRSEEPECEREDEEKSSDKSGSTISHSFDQMIQSSSRSGDDKKLLHRLYLSKNNKKQTKFFFFFAIWSFQIDWRGWKDLITLADNDESSLLILKKLLENPQCDYFNFIDNLNKYNWKECVTCYRKKWKKFNRDLISLAMHIFPRIWKYFVLQKEINVDNKIPGLKCTWKSLADVGLISFANATTSPSEPTATNGMTSFDVPLLLLLNLAHEQHDNCIFFKHLSIICKPMKDPSGISMEKMTMSLALLRISAFSSEDEEKNELQKVQVIFNVIDIPNSKENLSELEVMPKELDIEHRPVKYFDELPKLQHHDIPSFCTFKSNNPGFDGWIRLHGVLRNEKTIVSIYLENKSVDWDYIFTHSTEYVNTIEDLRRFGKDDGDDAKEEESNSDHGHTERHSNVRCHTANKGWHQPNGPFPIDKNKQRNSKEKTEYQGGKFIMNSQDHCLQLEGEKVYIGVLFSSKPQSSNVYLSKGFIDGGLKKLVQAIFCGMTNCKISKRHFGRVEKVWSLTWCLKIQLTSYNKTFVIFTLLRQTKKTLLSMLNYK</sequence>
<feature type="compositionally biased region" description="Basic and acidic residues" evidence="1">
    <location>
        <begin position="408"/>
        <end position="421"/>
    </location>
</feature>
<feature type="region of interest" description="Disordered" evidence="1">
    <location>
        <begin position="401"/>
        <end position="450"/>
    </location>
</feature>
<reference evidence="2 3" key="1">
    <citation type="journal article" date="2013" name="Curr. Biol.">
        <title>The Genome of the Foraminiferan Reticulomyxa filosa.</title>
        <authorList>
            <person name="Glockner G."/>
            <person name="Hulsmann N."/>
            <person name="Schleicher M."/>
            <person name="Noegel A.A."/>
            <person name="Eichinger L."/>
            <person name="Gallinger C."/>
            <person name="Pawlowski J."/>
            <person name="Sierra R."/>
            <person name="Euteneuer U."/>
            <person name="Pillet L."/>
            <person name="Moustafa A."/>
            <person name="Platzer M."/>
            <person name="Groth M."/>
            <person name="Szafranski K."/>
            <person name="Schliwa M."/>
        </authorList>
    </citation>
    <scope>NUCLEOTIDE SEQUENCE [LARGE SCALE GENOMIC DNA]</scope>
</reference>
<evidence type="ECO:0000313" key="2">
    <source>
        <dbReference type="EMBL" id="ETO31630.1"/>
    </source>
</evidence>
<feature type="region of interest" description="Disordered" evidence="1">
    <location>
        <begin position="20"/>
        <end position="48"/>
    </location>
</feature>
<gene>
    <name evidence="2" type="ORF">RFI_05490</name>
</gene>
<dbReference type="AlphaFoldDB" id="X6NZ95"/>
<name>X6NZ95_RETFI</name>
<evidence type="ECO:0000313" key="3">
    <source>
        <dbReference type="Proteomes" id="UP000023152"/>
    </source>
</evidence>
<organism evidence="2 3">
    <name type="scientific">Reticulomyxa filosa</name>
    <dbReference type="NCBI Taxonomy" id="46433"/>
    <lineage>
        <taxon>Eukaryota</taxon>
        <taxon>Sar</taxon>
        <taxon>Rhizaria</taxon>
        <taxon>Retaria</taxon>
        <taxon>Foraminifera</taxon>
        <taxon>Monothalamids</taxon>
        <taxon>Reticulomyxidae</taxon>
        <taxon>Reticulomyxa</taxon>
    </lineage>
</organism>
<proteinExistence type="predicted"/>
<dbReference type="Proteomes" id="UP000023152">
    <property type="component" value="Unassembled WGS sequence"/>
</dbReference>
<feature type="compositionally biased region" description="Acidic residues" evidence="1">
    <location>
        <begin position="30"/>
        <end position="39"/>
    </location>
</feature>
<comment type="caution">
    <text evidence="2">The sequence shown here is derived from an EMBL/GenBank/DDBJ whole genome shotgun (WGS) entry which is preliminary data.</text>
</comment>